<evidence type="ECO:0000259" key="5">
    <source>
        <dbReference type="Pfam" id="PF01975"/>
    </source>
</evidence>
<dbReference type="STRING" id="1081104.A0A168DA85"/>
<dbReference type="InterPro" id="IPR030048">
    <property type="entry name" value="SurE"/>
</dbReference>
<keyword evidence="4" id="KW-0732">Signal</keyword>
<evidence type="ECO:0000256" key="1">
    <source>
        <dbReference type="ARBA" id="ARBA00011062"/>
    </source>
</evidence>
<dbReference type="GO" id="GO:0046872">
    <property type="term" value="F:metal ion binding"/>
    <property type="evidence" value="ECO:0007669"/>
    <property type="project" value="UniProtKB-KW"/>
</dbReference>
<dbReference type="Gene3D" id="3.40.1210.10">
    <property type="entry name" value="Survival protein SurE-like phosphatase/nucleotidase"/>
    <property type="match status" value="1"/>
</dbReference>
<evidence type="ECO:0000256" key="4">
    <source>
        <dbReference type="SAM" id="SignalP"/>
    </source>
</evidence>
<sequence>MRISLTLALAFQATRVVEGIRIVQGTREGWADLYARSFGDHLRESGHDVVLSAPAEKPPYDDPKEKGPVFRKRPCQYNSCLPMSGAAGRNASRPELNWVNASPVTALKTGIDTFGPERWNGSDAEFVVSGVNVGSALFFGVQWSGTVGAAVYAARRGLPAIAFSGLVKNRELPWNTYPEPTVSRVYAGLAAKLTNALIDSGKPYLPRGVWLNVNFPDVDENCLNVDDFNFVLTRITPGWFSPRDVKTCGRTRLPTEMRVYKKSKEGLCYVSVSVGDAQDKTTMNDVRKQKMVLEKLGDLLSCLPNPTEASDHS</sequence>
<keyword evidence="3" id="KW-0378">Hydrolase</keyword>
<evidence type="ECO:0000313" key="7">
    <source>
        <dbReference type="Proteomes" id="UP000076744"/>
    </source>
</evidence>
<dbReference type="RefSeq" id="XP_018707797.1">
    <property type="nucleotide sequence ID" value="XM_018845031.1"/>
</dbReference>
<accession>A0A168DA85</accession>
<gene>
    <name evidence="6" type="ORF">ISF_01424</name>
</gene>
<reference evidence="6 7" key="1">
    <citation type="journal article" date="2016" name="Genome Biol. Evol.">
        <title>Divergent and convergent evolution of fungal pathogenicity.</title>
        <authorList>
            <person name="Shang Y."/>
            <person name="Xiao G."/>
            <person name="Zheng P."/>
            <person name="Cen K."/>
            <person name="Zhan S."/>
            <person name="Wang C."/>
        </authorList>
    </citation>
    <scope>NUCLEOTIDE SEQUENCE [LARGE SCALE GENOMIC DNA]</scope>
    <source>
        <strain evidence="6 7">ARSEF 2679</strain>
    </source>
</reference>
<evidence type="ECO:0000256" key="2">
    <source>
        <dbReference type="ARBA" id="ARBA00022723"/>
    </source>
</evidence>
<dbReference type="EMBL" id="AZHB01000002">
    <property type="protein sequence ID" value="OAA72351.1"/>
    <property type="molecule type" value="Genomic_DNA"/>
</dbReference>
<dbReference type="PANTHER" id="PTHR30457">
    <property type="entry name" value="5'-NUCLEOTIDASE SURE"/>
    <property type="match status" value="1"/>
</dbReference>
<dbReference type="Proteomes" id="UP000076744">
    <property type="component" value="Unassembled WGS sequence"/>
</dbReference>
<feature type="domain" description="Survival protein SurE-like phosphatase/nucleotidase" evidence="5">
    <location>
        <begin position="94"/>
        <end position="222"/>
    </location>
</feature>
<organism evidence="6 7">
    <name type="scientific">Cordyceps fumosorosea (strain ARSEF 2679)</name>
    <name type="common">Isaria fumosorosea</name>
    <dbReference type="NCBI Taxonomy" id="1081104"/>
    <lineage>
        <taxon>Eukaryota</taxon>
        <taxon>Fungi</taxon>
        <taxon>Dikarya</taxon>
        <taxon>Ascomycota</taxon>
        <taxon>Pezizomycotina</taxon>
        <taxon>Sordariomycetes</taxon>
        <taxon>Hypocreomycetidae</taxon>
        <taxon>Hypocreales</taxon>
        <taxon>Cordycipitaceae</taxon>
        <taxon>Cordyceps</taxon>
    </lineage>
</organism>
<protein>
    <submittedName>
        <fullName evidence="6">Acid phosphatase</fullName>
    </submittedName>
</protein>
<name>A0A168DA85_CORFA</name>
<feature type="signal peptide" evidence="4">
    <location>
        <begin position="1"/>
        <end position="19"/>
    </location>
</feature>
<dbReference type="SUPFAM" id="SSF64167">
    <property type="entry name" value="SurE-like"/>
    <property type="match status" value="1"/>
</dbReference>
<evidence type="ECO:0000256" key="3">
    <source>
        <dbReference type="ARBA" id="ARBA00022801"/>
    </source>
</evidence>
<comment type="caution">
    <text evidence="6">The sequence shown here is derived from an EMBL/GenBank/DDBJ whole genome shotgun (WGS) entry which is preliminary data.</text>
</comment>
<dbReference type="AlphaFoldDB" id="A0A168DA85"/>
<dbReference type="GeneID" id="30017716"/>
<feature type="chain" id="PRO_5007896161" evidence="4">
    <location>
        <begin position="20"/>
        <end position="313"/>
    </location>
</feature>
<dbReference type="InterPro" id="IPR002828">
    <property type="entry name" value="SurE-like_Pase/nucleotidase"/>
</dbReference>
<dbReference type="InterPro" id="IPR036523">
    <property type="entry name" value="SurE-like_sf"/>
</dbReference>
<dbReference type="GO" id="GO:0008252">
    <property type="term" value="F:nucleotidase activity"/>
    <property type="evidence" value="ECO:0007669"/>
    <property type="project" value="InterPro"/>
</dbReference>
<dbReference type="PANTHER" id="PTHR30457:SF0">
    <property type="entry name" value="PHOSPHATASE, PUTATIVE (AFU_ORTHOLOGUE AFUA_4G01070)-RELATED"/>
    <property type="match status" value="1"/>
</dbReference>
<keyword evidence="7" id="KW-1185">Reference proteome</keyword>
<proteinExistence type="inferred from homology"/>
<dbReference type="Pfam" id="PF01975">
    <property type="entry name" value="SurE"/>
    <property type="match status" value="1"/>
</dbReference>
<keyword evidence="2" id="KW-0479">Metal-binding</keyword>
<dbReference type="OrthoDB" id="4018688at2759"/>
<evidence type="ECO:0000313" key="6">
    <source>
        <dbReference type="EMBL" id="OAA72351.1"/>
    </source>
</evidence>
<comment type="similarity">
    <text evidence="1">Belongs to the SurE nucleotidase family.</text>
</comment>